<gene>
    <name evidence="2" type="ORF">M431DRAFT_487754</name>
</gene>
<keyword evidence="1" id="KW-1133">Transmembrane helix</keyword>
<feature type="transmembrane region" description="Helical" evidence="1">
    <location>
        <begin position="433"/>
        <end position="461"/>
    </location>
</feature>
<dbReference type="PANTHER" id="PTHR43111:SF1">
    <property type="entry name" value="ALDEHYDE DEHYDROGENASE B-RELATED"/>
    <property type="match status" value="1"/>
</dbReference>
<dbReference type="Gene3D" id="3.40.605.10">
    <property type="entry name" value="Aldehyde Dehydrogenase, Chain A, domain 1"/>
    <property type="match status" value="1"/>
</dbReference>
<evidence type="ECO:0000313" key="3">
    <source>
        <dbReference type="Proteomes" id="UP000241690"/>
    </source>
</evidence>
<dbReference type="STRING" id="983964.A0A2T3ZU27"/>
<protein>
    <recommendedName>
        <fullName evidence="4">Aldehyde dehydrogenase domain-containing protein</fullName>
    </recommendedName>
</protein>
<keyword evidence="1" id="KW-0812">Transmembrane</keyword>
<sequence length="466" mass="51465">MTSRIIESVLSGVSDRRATDFRYRQGQFISLHSWIVNHLDELQEAVCEANAASLDEAKFLITATLNHLRALYESLDLKEELTLEYNVKKGHNSPERRIPRELAYLIPERYNVLSSVINTVCSCLAAGCCCLVEIPDTLTAETTILKKCIVEALDGATVGGVSSRPGEEFLQKCFIIDQTGRAELGSVPALWSRPNLCAVAIVDRTADVNKAAGEIFHANTFFSGRGPYAPDLILVNEFVEDELINQLHALSLQSKLKTSDDNSKANGKLDARPRAKKLRARMFISEKMSANFDIKSPVHKEASAIPVVAVTSLDCAIDFLLHAYPKGISALYLFGTPAQTKYLGQFIPARVNFINYIPATLLVGPTAPEGYPLHPTLRYRREMMEIPSPQFFQDKESSITSITSAWKAGHSTYEEAIQPLKPDGQPIAGDINFFLQGFLASFIVYMVPLLAAIVSGGIYAIKLTRY</sequence>
<evidence type="ECO:0000256" key="1">
    <source>
        <dbReference type="SAM" id="Phobius"/>
    </source>
</evidence>
<keyword evidence="3" id="KW-1185">Reference proteome</keyword>
<proteinExistence type="predicted"/>
<evidence type="ECO:0008006" key="4">
    <source>
        <dbReference type="Google" id="ProtNLM"/>
    </source>
</evidence>
<evidence type="ECO:0000313" key="2">
    <source>
        <dbReference type="EMBL" id="PTB48310.1"/>
    </source>
</evidence>
<name>A0A2T3ZU27_TRIHA</name>
<dbReference type="RefSeq" id="XP_024767987.1">
    <property type="nucleotide sequence ID" value="XM_024916500.1"/>
</dbReference>
<dbReference type="GeneID" id="36625069"/>
<dbReference type="Proteomes" id="UP000241690">
    <property type="component" value="Unassembled WGS sequence"/>
</dbReference>
<dbReference type="SUPFAM" id="SSF53720">
    <property type="entry name" value="ALDH-like"/>
    <property type="match status" value="1"/>
</dbReference>
<reference evidence="2 3" key="1">
    <citation type="submission" date="2016-07" db="EMBL/GenBank/DDBJ databases">
        <title>Multiple horizontal gene transfer events from other fungi enriched the ability of initially mycotrophic Trichoderma (Ascomycota) to feed on dead plant biomass.</title>
        <authorList>
            <consortium name="DOE Joint Genome Institute"/>
            <person name="Aerts A."/>
            <person name="Atanasova L."/>
            <person name="Chenthamara K."/>
            <person name="Zhang J."/>
            <person name="Grujic M."/>
            <person name="Henrissat B."/>
            <person name="Kuo A."/>
            <person name="Salamov A."/>
            <person name="Lipzen A."/>
            <person name="Labutti K."/>
            <person name="Barry K."/>
            <person name="Miao Y."/>
            <person name="Rahimi M.J."/>
            <person name="Shen Q."/>
            <person name="Grigoriev I.V."/>
            <person name="Kubicek C.P."/>
            <person name="Druzhinina I.S."/>
        </authorList>
    </citation>
    <scope>NUCLEOTIDE SEQUENCE [LARGE SCALE GENOMIC DNA]</scope>
    <source>
        <strain evidence="2 3">CBS 226.95</strain>
    </source>
</reference>
<accession>A0A2T3ZU27</accession>
<keyword evidence="1" id="KW-0472">Membrane</keyword>
<dbReference type="Gene3D" id="3.40.309.10">
    <property type="entry name" value="Aldehyde Dehydrogenase, Chain A, domain 2"/>
    <property type="match status" value="1"/>
</dbReference>
<dbReference type="InterPro" id="IPR016161">
    <property type="entry name" value="Ald_DH/histidinol_DH"/>
</dbReference>
<dbReference type="InterPro" id="IPR016162">
    <property type="entry name" value="Ald_DH_N"/>
</dbReference>
<dbReference type="EMBL" id="KZ679700">
    <property type="protein sequence ID" value="PTB48310.1"/>
    <property type="molecule type" value="Genomic_DNA"/>
</dbReference>
<dbReference type="InterPro" id="IPR016163">
    <property type="entry name" value="Ald_DH_C"/>
</dbReference>
<dbReference type="PANTHER" id="PTHR43111">
    <property type="entry name" value="ALDEHYDE DEHYDROGENASE B-RELATED"/>
    <property type="match status" value="1"/>
</dbReference>
<dbReference type="AlphaFoldDB" id="A0A2T3ZU27"/>
<dbReference type="GO" id="GO:0016620">
    <property type="term" value="F:oxidoreductase activity, acting on the aldehyde or oxo group of donors, NAD or NADP as acceptor"/>
    <property type="evidence" value="ECO:0007669"/>
    <property type="project" value="InterPro"/>
</dbReference>
<organism evidence="2 3">
    <name type="scientific">Trichoderma harzianum CBS 226.95</name>
    <dbReference type="NCBI Taxonomy" id="983964"/>
    <lineage>
        <taxon>Eukaryota</taxon>
        <taxon>Fungi</taxon>
        <taxon>Dikarya</taxon>
        <taxon>Ascomycota</taxon>
        <taxon>Pezizomycotina</taxon>
        <taxon>Sordariomycetes</taxon>
        <taxon>Hypocreomycetidae</taxon>
        <taxon>Hypocreales</taxon>
        <taxon>Hypocreaceae</taxon>
        <taxon>Trichoderma</taxon>
    </lineage>
</organism>